<evidence type="ECO:0000256" key="8">
    <source>
        <dbReference type="ARBA" id="ARBA00022679"/>
    </source>
</evidence>
<dbReference type="PROSITE" id="PS00107">
    <property type="entry name" value="PROTEIN_KINASE_ATP"/>
    <property type="match status" value="1"/>
</dbReference>
<dbReference type="RefSeq" id="XP_011026629.1">
    <property type="nucleotide sequence ID" value="XM_011028327.1"/>
</dbReference>
<comment type="function">
    <text evidence="15">Protein kinase involved in blue light responses (e.g. hypocotyl elongation and flowering) by phosphorylating CRY2 to reduce its stability.</text>
</comment>
<keyword evidence="8" id="KW-0808">Transferase</keyword>
<feature type="region of interest" description="Disordered" evidence="18">
    <location>
        <begin position="380"/>
        <end position="431"/>
    </location>
</feature>
<dbReference type="GO" id="GO:0005737">
    <property type="term" value="C:cytoplasm"/>
    <property type="evidence" value="ECO:0007669"/>
    <property type="project" value="UniProtKB-SubCell"/>
</dbReference>
<evidence type="ECO:0000256" key="17">
    <source>
        <dbReference type="RuleBase" id="RU000304"/>
    </source>
</evidence>
<dbReference type="InterPro" id="IPR017441">
    <property type="entry name" value="Protein_kinase_ATP_BS"/>
</dbReference>
<evidence type="ECO:0000259" key="19">
    <source>
        <dbReference type="PROSITE" id="PS50011"/>
    </source>
</evidence>
<name>A0AAJ6UC29_POPEU</name>
<feature type="compositionally biased region" description="Low complexity" evidence="18">
    <location>
        <begin position="407"/>
        <end position="423"/>
    </location>
</feature>
<evidence type="ECO:0000256" key="1">
    <source>
        <dbReference type="ARBA" id="ARBA00004123"/>
    </source>
</evidence>
<evidence type="ECO:0000313" key="20">
    <source>
        <dbReference type="Proteomes" id="UP000694918"/>
    </source>
</evidence>
<evidence type="ECO:0000256" key="4">
    <source>
        <dbReference type="ARBA" id="ARBA00012513"/>
    </source>
</evidence>
<comment type="subcellular location">
    <subcellularLocation>
        <location evidence="2">Cytoplasm</location>
    </subcellularLocation>
    <subcellularLocation>
        <location evidence="1">Nucleus</location>
    </subcellularLocation>
</comment>
<proteinExistence type="inferred from homology"/>
<protein>
    <recommendedName>
        <fullName evidence="4">non-specific serine/threonine protein kinase</fullName>
        <ecNumber evidence="4">2.7.11.1</ecNumber>
    </recommendedName>
</protein>
<keyword evidence="5" id="KW-0963">Cytoplasm</keyword>
<dbReference type="Pfam" id="PF00069">
    <property type="entry name" value="Pkinase"/>
    <property type="match status" value="1"/>
</dbReference>
<evidence type="ECO:0000256" key="18">
    <source>
        <dbReference type="SAM" id="MobiDB-lite"/>
    </source>
</evidence>
<reference evidence="21" key="1">
    <citation type="submission" date="2025-08" db="UniProtKB">
        <authorList>
            <consortium name="RefSeq"/>
        </authorList>
    </citation>
    <scope>IDENTIFICATION</scope>
</reference>
<dbReference type="PROSITE" id="PS50011">
    <property type="entry name" value="PROTEIN_KINASE_DOM"/>
    <property type="match status" value="1"/>
</dbReference>
<dbReference type="InterPro" id="IPR000719">
    <property type="entry name" value="Prot_kinase_dom"/>
</dbReference>
<dbReference type="SUPFAM" id="SSF56112">
    <property type="entry name" value="Protein kinase-like (PK-like)"/>
    <property type="match status" value="1"/>
</dbReference>
<keyword evidence="10" id="KW-0418">Kinase</keyword>
<comment type="similarity">
    <text evidence="3">Belongs to the protein kinase superfamily. CK1 Ser/Thr protein kinase family. Casein kinase I subfamily.</text>
</comment>
<evidence type="ECO:0000256" key="12">
    <source>
        <dbReference type="ARBA" id="ARBA00023242"/>
    </source>
</evidence>
<organism evidence="20 21">
    <name type="scientific">Populus euphratica</name>
    <name type="common">Euphrates poplar</name>
    <dbReference type="NCBI Taxonomy" id="75702"/>
    <lineage>
        <taxon>Eukaryota</taxon>
        <taxon>Viridiplantae</taxon>
        <taxon>Streptophyta</taxon>
        <taxon>Embryophyta</taxon>
        <taxon>Tracheophyta</taxon>
        <taxon>Spermatophyta</taxon>
        <taxon>Magnoliopsida</taxon>
        <taxon>eudicotyledons</taxon>
        <taxon>Gunneridae</taxon>
        <taxon>Pentapetalae</taxon>
        <taxon>rosids</taxon>
        <taxon>fabids</taxon>
        <taxon>Malpighiales</taxon>
        <taxon>Salicaceae</taxon>
        <taxon>Saliceae</taxon>
        <taxon>Populus</taxon>
    </lineage>
</organism>
<dbReference type="SMART" id="SM00220">
    <property type="entry name" value="S_TKc"/>
    <property type="match status" value="1"/>
</dbReference>
<sequence>MKMERIIGEKYKLARKIGSGSFGEIFLATHIQSGEIVAVKIENRSAKHPQLLYEAKLYKILRGGSGVANIKWCGVDGGDNVLIIDLLGPSLEDLFVYCGRKFSLKTVLMLADQMIARIEYMHAKGFLHRDIKPDNFLIGLGRKANQVFVIDFGLAKRYWDTTTHQHIPYRENKNLTGTARYASCNTHLGIEQSRRDDLESIGYVLLYFLRGSLPWQGLKAATKKRKYNKICEKKLSTPIEVLCKSHPVEFASYFHYCHSLTFDQRPDYGFLKRLFHVLFTREGFEFDYVFDWTILKYKQKQRTKPPAKSPDLQPNSRVTGSRAMAMALDKGKGVSGASYFAEVTDHRGSNKVACPDAHMQSGSSFSWNLTADNPIDKHNMTNASMPSIAPPSASRRDFMKLDGSTDAVSSGRGAGNRAGASSRLMRISSAK</sequence>
<dbReference type="Proteomes" id="UP000694918">
    <property type="component" value="Unplaced"/>
</dbReference>
<evidence type="ECO:0000256" key="6">
    <source>
        <dbReference type="ARBA" id="ARBA00022527"/>
    </source>
</evidence>
<keyword evidence="11 16" id="KW-0067">ATP-binding</keyword>
<evidence type="ECO:0000313" key="21">
    <source>
        <dbReference type="RefSeq" id="XP_011026629.1"/>
    </source>
</evidence>
<comment type="catalytic activity">
    <reaction evidence="14">
        <text>L-seryl-[protein] + ATP = O-phospho-L-seryl-[protein] + ADP + H(+)</text>
        <dbReference type="Rhea" id="RHEA:17989"/>
        <dbReference type="Rhea" id="RHEA-COMP:9863"/>
        <dbReference type="Rhea" id="RHEA-COMP:11604"/>
        <dbReference type="ChEBI" id="CHEBI:15378"/>
        <dbReference type="ChEBI" id="CHEBI:29999"/>
        <dbReference type="ChEBI" id="CHEBI:30616"/>
        <dbReference type="ChEBI" id="CHEBI:83421"/>
        <dbReference type="ChEBI" id="CHEBI:456216"/>
        <dbReference type="EC" id="2.7.11.1"/>
    </reaction>
</comment>
<keyword evidence="9 16" id="KW-0547">Nucleotide-binding</keyword>
<comment type="catalytic activity">
    <reaction evidence="13">
        <text>L-threonyl-[protein] + ATP = O-phospho-L-threonyl-[protein] + ADP + H(+)</text>
        <dbReference type="Rhea" id="RHEA:46608"/>
        <dbReference type="Rhea" id="RHEA-COMP:11060"/>
        <dbReference type="Rhea" id="RHEA-COMP:11605"/>
        <dbReference type="ChEBI" id="CHEBI:15378"/>
        <dbReference type="ChEBI" id="CHEBI:30013"/>
        <dbReference type="ChEBI" id="CHEBI:30616"/>
        <dbReference type="ChEBI" id="CHEBI:61977"/>
        <dbReference type="ChEBI" id="CHEBI:456216"/>
        <dbReference type="EC" id="2.7.11.1"/>
    </reaction>
</comment>
<dbReference type="InterPro" id="IPR008271">
    <property type="entry name" value="Ser/Thr_kinase_AS"/>
</dbReference>
<dbReference type="KEGG" id="peu:105127165"/>
<evidence type="ECO:0000256" key="13">
    <source>
        <dbReference type="ARBA" id="ARBA00047899"/>
    </source>
</evidence>
<feature type="binding site" evidence="16">
    <location>
        <position position="40"/>
    </location>
    <ligand>
        <name>ATP</name>
        <dbReference type="ChEBI" id="CHEBI:30616"/>
    </ligand>
</feature>
<dbReference type="PROSITE" id="PS00108">
    <property type="entry name" value="PROTEIN_KINASE_ST"/>
    <property type="match status" value="1"/>
</dbReference>
<keyword evidence="7" id="KW-0597">Phosphoprotein</keyword>
<dbReference type="EC" id="2.7.11.1" evidence="4"/>
<dbReference type="GO" id="GO:0009785">
    <property type="term" value="P:blue light signaling pathway"/>
    <property type="evidence" value="ECO:0007669"/>
    <property type="project" value="UniProtKB-ARBA"/>
</dbReference>
<dbReference type="InterPro" id="IPR050235">
    <property type="entry name" value="CK1_Ser-Thr_kinase"/>
</dbReference>
<dbReference type="GO" id="GO:0009640">
    <property type="term" value="P:photomorphogenesis"/>
    <property type="evidence" value="ECO:0007669"/>
    <property type="project" value="UniProtKB-ARBA"/>
</dbReference>
<evidence type="ECO:0000256" key="3">
    <source>
        <dbReference type="ARBA" id="ARBA00005926"/>
    </source>
</evidence>
<keyword evidence="12" id="KW-0539">Nucleus</keyword>
<dbReference type="InterPro" id="IPR011009">
    <property type="entry name" value="Kinase-like_dom_sf"/>
</dbReference>
<evidence type="ECO:0000256" key="2">
    <source>
        <dbReference type="ARBA" id="ARBA00004496"/>
    </source>
</evidence>
<evidence type="ECO:0000256" key="10">
    <source>
        <dbReference type="ARBA" id="ARBA00022777"/>
    </source>
</evidence>
<dbReference type="AlphaFoldDB" id="A0AAJ6UC29"/>
<evidence type="ECO:0000256" key="5">
    <source>
        <dbReference type="ARBA" id="ARBA00022490"/>
    </source>
</evidence>
<evidence type="ECO:0000256" key="16">
    <source>
        <dbReference type="PROSITE-ProRule" id="PRU10141"/>
    </source>
</evidence>
<dbReference type="Gene3D" id="1.10.510.10">
    <property type="entry name" value="Transferase(Phosphotransferase) domain 1"/>
    <property type="match status" value="1"/>
</dbReference>
<keyword evidence="20" id="KW-1185">Reference proteome</keyword>
<dbReference type="GO" id="GO:0004674">
    <property type="term" value="F:protein serine/threonine kinase activity"/>
    <property type="evidence" value="ECO:0007669"/>
    <property type="project" value="UniProtKB-KW"/>
</dbReference>
<dbReference type="GO" id="GO:0005524">
    <property type="term" value="F:ATP binding"/>
    <property type="evidence" value="ECO:0007669"/>
    <property type="project" value="UniProtKB-UniRule"/>
</dbReference>
<evidence type="ECO:0000256" key="14">
    <source>
        <dbReference type="ARBA" id="ARBA00048679"/>
    </source>
</evidence>
<evidence type="ECO:0000256" key="7">
    <source>
        <dbReference type="ARBA" id="ARBA00022553"/>
    </source>
</evidence>
<evidence type="ECO:0000256" key="9">
    <source>
        <dbReference type="ARBA" id="ARBA00022741"/>
    </source>
</evidence>
<feature type="compositionally biased region" description="Low complexity" evidence="18">
    <location>
        <begin position="383"/>
        <end position="393"/>
    </location>
</feature>
<dbReference type="GeneID" id="105127165"/>
<dbReference type="PANTHER" id="PTHR11909">
    <property type="entry name" value="CASEIN KINASE-RELATED"/>
    <property type="match status" value="1"/>
</dbReference>
<feature type="domain" description="Protein kinase" evidence="19">
    <location>
        <begin position="11"/>
        <end position="279"/>
    </location>
</feature>
<evidence type="ECO:0000256" key="15">
    <source>
        <dbReference type="ARBA" id="ARBA00060321"/>
    </source>
</evidence>
<gene>
    <name evidence="21" type="primary">LOC105127165</name>
</gene>
<accession>A0AAJ6UC29</accession>
<keyword evidence="6 17" id="KW-0723">Serine/threonine-protein kinase</keyword>
<dbReference type="FunFam" id="1.10.510.10:FF:000325">
    <property type="entry name" value="Casein kinase I isoform delta-like"/>
    <property type="match status" value="1"/>
</dbReference>
<dbReference type="GO" id="GO:0005634">
    <property type="term" value="C:nucleus"/>
    <property type="evidence" value="ECO:0007669"/>
    <property type="project" value="UniProtKB-SubCell"/>
</dbReference>
<evidence type="ECO:0000256" key="11">
    <source>
        <dbReference type="ARBA" id="ARBA00022840"/>
    </source>
</evidence>